<keyword evidence="2" id="KW-1185">Reference proteome</keyword>
<proteinExistence type="predicted"/>
<name>A0A540LKT4_MALBA</name>
<gene>
    <name evidence="1" type="ORF">C1H46_027499</name>
</gene>
<organism evidence="1 2">
    <name type="scientific">Malus baccata</name>
    <name type="common">Siberian crab apple</name>
    <name type="synonym">Pyrus baccata</name>
    <dbReference type="NCBI Taxonomy" id="106549"/>
    <lineage>
        <taxon>Eukaryota</taxon>
        <taxon>Viridiplantae</taxon>
        <taxon>Streptophyta</taxon>
        <taxon>Embryophyta</taxon>
        <taxon>Tracheophyta</taxon>
        <taxon>Spermatophyta</taxon>
        <taxon>Magnoliopsida</taxon>
        <taxon>eudicotyledons</taxon>
        <taxon>Gunneridae</taxon>
        <taxon>Pentapetalae</taxon>
        <taxon>rosids</taxon>
        <taxon>fabids</taxon>
        <taxon>Rosales</taxon>
        <taxon>Rosaceae</taxon>
        <taxon>Amygdaloideae</taxon>
        <taxon>Maleae</taxon>
        <taxon>Malus</taxon>
    </lineage>
</organism>
<evidence type="ECO:0000313" key="2">
    <source>
        <dbReference type="Proteomes" id="UP000315295"/>
    </source>
</evidence>
<dbReference type="AlphaFoldDB" id="A0A540LKT4"/>
<evidence type="ECO:0000313" key="1">
    <source>
        <dbReference type="EMBL" id="TQD86882.1"/>
    </source>
</evidence>
<dbReference type="Proteomes" id="UP000315295">
    <property type="component" value="Unassembled WGS sequence"/>
</dbReference>
<dbReference type="EMBL" id="VIEB01000553">
    <property type="protein sequence ID" value="TQD86882.1"/>
    <property type="molecule type" value="Genomic_DNA"/>
</dbReference>
<sequence>MVVLGQQISPLFHGCETLQAKSYLKQNPNITTYLTIILNTNTSTNLIHNCQQQFYNKKNPEGRSINRIARKGNRG</sequence>
<protein>
    <submittedName>
        <fullName evidence="1">Uncharacterized protein</fullName>
    </submittedName>
</protein>
<reference evidence="1 2" key="1">
    <citation type="journal article" date="2019" name="G3 (Bethesda)">
        <title>Sequencing of a Wild Apple (Malus baccata) Genome Unravels the Differences Between Cultivated and Wild Apple Species Regarding Disease Resistance and Cold Tolerance.</title>
        <authorList>
            <person name="Chen X."/>
        </authorList>
    </citation>
    <scope>NUCLEOTIDE SEQUENCE [LARGE SCALE GENOMIC DNA]</scope>
    <source>
        <strain evidence="2">cv. Shandingzi</strain>
        <tissue evidence="1">Leaves</tissue>
    </source>
</reference>
<accession>A0A540LKT4</accession>
<comment type="caution">
    <text evidence="1">The sequence shown here is derived from an EMBL/GenBank/DDBJ whole genome shotgun (WGS) entry which is preliminary data.</text>
</comment>